<dbReference type="SUPFAM" id="SSF52540">
    <property type="entry name" value="P-loop containing nucleoside triphosphate hydrolases"/>
    <property type="match status" value="1"/>
</dbReference>
<dbReference type="PANTHER" id="PTHR48312:SF1">
    <property type="entry name" value="SULFOTRANSFERASE"/>
    <property type="match status" value="1"/>
</dbReference>
<accession>S5UD30</accession>
<organism evidence="1">
    <name type="scientific">uncultured bacterium esnapd17</name>
    <dbReference type="NCBI Taxonomy" id="1366598"/>
    <lineage>
        <taxon>Bacteria</taxon>
        <taxon>environmental samples</taxon>
    </lineage>
</organism>
<evidence type="ECO:0008006" key="2">
    <source>
        <dbReference type="Google" id="ProtNLM"/>
    </source>
</evidence>
<dbReference type="AlphaFoldDB" id="S5UD30"/>
<dbReference type="PANTHER" id="PTHR48312">
    <property type="match status" value="1"/>
</dbReference>
<protein>
    <recommendedName>
        <fullName evidence="2">Sulfotransferase family protein</fullName>
    </recommendedName>
</protein>
<proteinExistence type="predicted"/>
<name>S5UD30_9BACT</name>
<sequence>MFLRMMAERGDFAVVHEPLSHVKDFGSAEVLDRHCADADAVLAAILELGAQQPLFVKDTTDFHYPEVLATEAFLTGVRHTFIIRHPRDAIASHFGLNPDLQRDEIGFAWLREIYDAVAAATGETPVVLDADEVVADPATAVERYCAAVGIPFLPEALEWEPGTIEQWNRTKRWHTDVADSAGIQPGRSSRPKIDVDGHPVLGGYYRFHLPHYEWLHARRLKV</sequence>
<dbReference type="EMBL" id="KF264557">
    <property type="protein sequence ID" value="AGS49842.1"/>
    <property type="molecule type" value="Genomic_DNA"/>
</dbReference>
<reference evidence="1" key="1">
    <citation type="journal article" date="2013" name="Proc. Natl. Acad. Sci. U.S.A.">
        <title>Mapping gene clusters within arrayed metagenomic libraries to expand the structural diversity of biomedically relevant natural products.</title>
        <authorList>
            <person name="Owen J.G."/>
            <person name="Reddy B.V."/>
            <person name="Ternei M.A."/>
            <person name="Charlop-Powers Z."/>
            <person name="Calle P.Y."/>
            <person name="Kim J.H."/>
            <person name="Brady S.F."/>
        </authorList>
    </citation>
    <scope>NUCLEOTIDE SEQUENCE</scope>
</reference>
<dbReference type="Pfam" id="PF19798">
    <property type="entry name" value="Sulfotransfer_5"/>
    <property type="match status" value="1"/>
</dbReference>
<dbReference type="InterPro" id="IPR027417">
    <property type="entry name" value="P-loop_NTPase"/>
</dbReference>
<dbReference type="Gene3D" id="3.40.50.300">
    <property type="entry name" value="P-loop containing nucleotide triphosphate hydrolases"/>
    <property type="match status" value="1"/>
</dbReference>
<evidence type="ECO:0000313" key="1">
    <source>
        <dbReference type="EMBL" id="AGS49842.1"/>
    </source>
</evidence>